<gene>
    <name evidence="1" type="ORF">SAMN05443636_1241</name>
</gene>
<protein>
    <submittedName>
        <fullName evidence="1">Uncharacterized protein</fullName>
    </submittedName>
</protein>
<organism evidence="1 2">
    <name type="scientific">Halobaculum gomorrense</name>
    <dbReference type="NCBI Taxonomy" id="43928"/>
    <lineage>
        <taxon>Archaea</taxon>
        <taxon>Methanobacteriati</taxon>
        <taxon>Methanobacteriota</taxon>
        <taxon>Stenosarchaea group</taxon>
        <taxon>Halobacteria</taxon>
        <taxon>Halobacteriales</taxon>
        <taxon>Haloferacaceae</taxon>
        <taxon>Halobaculum</taxon>
    </lineage>
</organism>
<dbReference type="EMBL" id="FQWV01000002">
    <property type="protein sequence ID" value="SHG83881.1"/>
    <property type="molecule type" value="Genomic_DNA"/>
</dbReference>
<name>A0A1M5N2W5_9EURY</name>
<evidence type="ECO:0000313" key="2">
    <source>
        <dbReference type="Proteomes" id="UP000184357"/>
    </source>
</evidence>
<keyword evidence="2" id="KW-1185">Reference proteome</keyword>
<dbReference type="Pfam" id="PF24411">
    <property type="entry name" value="DUF7545"/>
    <property type="match status" value="1"/>
</dbReference>
<dbReference type="OrthoDB" id="311268at2157"/>
<dbReference type="Proteomes" id="UP000184357">
    <property type="component" value="Unassembled WGS sequence"/>
</dbReference>
<evidence type="ECO:0000313" key="1">
    <source>
        <dbReference type="EMBL" id="SHG83881.1"/>
    </source>
</evidence>
<reference evidence="1 2" key="1">
    <citation type="submission" date="2016-11" db="EMBL/GenBank/DDBJ databases">
        <authorList>
            <person name="Jaros S."/>
            <person name="Januszkiewicz K."/>
            <person name="Wedrychowicz H."/>
        </authorList>
    </citation>
    <scope>NUCLEOTIDE SEQUENCE [LARGE SCALE GENOMIC DNA]</scope>
    <source>
        <strain evidence="1 2">DSM 9297</strain>
    </source>
</reference>
<proteinExistence type="predicted"/>
<accession>A0A1M5N2W5</accession>
<sequence length="94" mass="10135">MVGTETYTITGPDGDSDEVDLPEGLVDMLAEQGENPSEVISDVVLQAFAQQAHAIAHHSEGEAPQDVLDINEKAEELFEERFGQSLSDAMGHSH</sequence>
<dbReference type="InterPro" id="IPR055967">
    <property type="entry name" value="DUF7545"/>
</dbReference>
<dbReference type="RefSeq" id="WP_073307536.1">
    <property type="nucleotide sequence ID" value="NZ_FQWV01000002.1"/>
</dbReference>
<dbReference type="AlphaFoldDB" id="A0A1M5N2W5"/>